<dbReference type="EMBL" id="WIVE01000006">
    <property type="protein sequence ID" value="MQX35626.1"/>
    <property type="molecule type" value="Genomic_DNA"/>
</dbReference>
<dbReference type="InterPro" id="IPR021959">
    <property type="entry name" value="DUF3576"/>
</dbReference>
<dbReference type="OrthoDB" id="8479681at2"/>
<evidence type="ECO:0000313" key="2">
    <source>
        <dbReference type="Proteomes" id="UP000434582"/>
    </source>
</evidence>
<protein>
    <submittedName>
        <fullName evidence="1">DUF3576 domain-containing protein</fullName>
    </submittedName>
</protein>
<dbReference type="RefSeq" id="WP_153341313.1">
    <property type="nucleotide sequence ID" value="NZ_WIVE01000006.1"/>
</dbReference>
<keyword evidence="2" id="KW-1185">Reference proteome</keyword>
<dbReference type="Pfam" id="PF12100">
    <property type="entry name" value="DUF3576"/>
    <property type="match status" value="1"/>
</dbReference>
<dbReference type="AlphaFoldDB" id="A0A7X1ZDN6"/>
<gene>
    <name evidence="1" type="ORF">GHC57_03755</name>
</gene>
<accession>A0A7X1ZDN6</accession>
<dbReference type="Proteomes" id="UP000434582">
    <property type="component" value="Unassembled WGS sequence"/>
</dbReference>
<dbReference type="PROSITE" id="PS51257">
    <property type="entry name" value="PROKAR_LIPOPROTEIN"/>
    <property type="match status" value="1"/>
</dbReference>
<name>A0A7X1ZDN6_9PROT</name>
<proteinExistence type="predicted"/>
<sequence>MGLTRSVCVAVAMAGVLGACQYADPIYPDRPPGSDTTVRRDLSKPYQRNTVFGPGGIELFGGGDDNRPSQGGPGIGVNSFLWRASLDTIAFMPLTSADPFGGVIITDWYTPPETPAERFKVNVYILAKALRADGIEVSVFKQERMTGDDSVPGEAWTDVPVDEQVGTDLEDAILTRARQLRMAALRGQ</sequence>
<organism evidence="1 2">
    <name type="scientific">Roseospira navarrensis</name>
    <dbReference type="NCBI Taxonomy" id="140058"/>
    <lineage>
        <taxon>Bacteria</taxon>
        <taxon>Pseudomonadati</taxon>
        <taxon>Pseudomonadota</taxon>
        <taxon>Alphaproteobacteria</taxon>
        <taxon>Rhodospirillales</taxon>
        <taxon>Rhodospirillaceae</taxon>
        <taxon>Roseospira</taxon>
    </lineage>
</organism>
<comment type="caution">
    <text evidence="1">The sequence shown here is derived from an EMBL/GenBank/DDBJ whole genome shotgun (WGS) entry which is preliminary data.</text>
</comment>
<reference evidence="1 2" key="1">
    <citation type="submission" date="2019-10" db="EMBL/GenBank/DDBJ databases">
        <title>Draft whole-genome sequence of the purple nonsulfur photosynthetic bacterium Roseospira navarrensis DSM 15114.</title>
        <authorList>
            <person name="Kyndt J.A."/>
            <person name="Meyer T.E."/>
        </authorList>
    </citation>
    <scope>NUCLEOTIDE SEQUENCE [LARGE SCALE GENOMIC DNA]</scope>
    <source>
        <strain evidence="1 2">DSM 15114</strain>
    </source>
</reference>
<evidence type="ECO:0000313" key="1">
    <source>
        <dbReference type="EMBL" id="MQX35626.1"/>
    </source>
</evidence>